<keyword evidence="3" id="KW-1185">Reference proteome</keyword>
<proteinExistence type="predicted"/>
<accession>A0AA86U4R7</accession>
<evidence type="ECO:0000313" key="3">
    <source>
        <dbReference type="Proteomes" id="UP001642409"/>
    </source>
</evidence>
<dbReference type="AlphaFoldDB" id="A0AA86U4R7"/>
<sequence length="99" mass="11803">MKIEKLQHDIDLIETKEIQRDKDRSLLLQAVDDKIYQQTVLEKKSISYSRKAQMLLTIRRILSPSLFRFDQLQLGAPSDRVIRQWKTNFMEEMGIRNLP</sequence>
<organism evidence="1">
    <name type="scientific">Hexamita inflata</name>
    <dbReference type="NCBI Taxonomy" id="28002"/>
    <lineage>
        <taxon>Eukaryota</taxon>
        <taxon>Metamonada</taxon>
        <taxon>Diplomonadida</taxon>
        <taxon>Hexamitidae</taxon>
        <taxon>Hexamitinae</taxon>
        <taxon>Hexamita</taxon>
    </lineage>
</organism>
<comment type="caution">
    <text evidence="1">The sequence shown here is derived from an EMBL/GenBank/DDBJ whole genome shotgun (WGS) entry which is preliminary data.</text>
</comment>
<name>A0AA86U4R7_9EUKA</name>
<protein>
    <submittedName>
        <fullName evidence="2">Hypothetical_protein</fullName>
    </submittedName>
</protein>
<reference evidence="2 3" key="2">
    <citation type="submission" date="2024-07" db="EMBL/GenBank/DDBJ databases">
        <authorList>
            <person name="Akdeniz Z."/>
        </authorList>
    </citation>
    <scope>NUCLEOTIDE SEQUENCE [LARGE SCALE GENOMIC DNA]</scope>
</reference>
<dbReference type="EMBL" id="CATOUU010000464">
    <property type="protein sequence ID" value="CAI9930628.1"/>
    <property type="molecule type" value="Genomic_DNA"/>
</dbReference>
<evidence type="ECO:0000313" key="1">
    <source>
        <dbReference type="EMBL" id="CAI9930628.1"/>
    </source>
</evidence>
<evidence type="ECO:0000313" key="2">
    <source>
        <dbReference type="EMBL" id="CAL5974544.1"/>
    </source>
</evidence>
<gene>
    <name evidence="1" type="ORF">HINF_LOCUS18273</name>
    <name evidence="2" type="ORF">HINF_LOCUS2906</name>
</gene>
<dbReference type="Proteomes" id="UP001642409">
    <property type="component" value="Unassembled WGS sequence"/>
</dbReference>
<reference evidence="1" key="1">
    <citation type="submission" date="2023-06" db="EMBL/GenBank/DDBJ databases">
        <authorList>
            <person name="Kurt Z."/>
        </authorList>
    </citation>
    <scope>NUCLEOTIDE SEQUENCE</scope>
</reference>
<dbReference type="EMBL" id="CAXDID020000005">
    <property type="protein sequence ID" value="CAL5974544.1"/>
    <property type="molecule type" value="Genomic_DNA"/>
</dbReference>